<feature type="region of interest" description="Disordered" evidence="1">
    <location>
        <begin position="1"/>
        <end position="27"/>
    </location>
</feature>
<protein>
    <submittedName>
        <fullName evidence="2">Uncharacterized protein</fullName>
    </submittedName>
</protein>
<dbReference type="EMBL" id="CP075866">
    <property type="protein sequence ID" value="QYS98756.1"/>
    <property type="molecule type" value="Genomic_DNA"/>
</dbReference>
<keyword evidence="3" id="KW-1185">Reference proteome</keyword>
<evidence type="ECO:0000313" key="2">
    <source>
        <dbReference type="EMBL" id="QYS98756.1"/>
    </source>
</evidence>
<dbReference type="Proteomes" id="UP000826661">
    <property type="component" value="Chromosome III"/>
</dbReference>
<accession>A0A8G0LAS3</accession>
<dbReference type="AlphaFoldDB" id="A0A8G0LAS3"/>
<evidence type="ECO:0000313" key="3">
    <source>
        <dbReference type="Proteomes" id="UP000826661"/>
    </source>
</evidence>
<gene>
    <name evidence="2" type="ORF">H0G86_005920</name>
</gene>
<proteinExistence type="predicted"/>
<name>A0A8G0LAS3_9HYPO</name>
<organism evidence="2 3">
    <name type="scientific">Trichoderma simmonsii</name>
    <dbReference type="NCBI Taxonomy" id="1491479"/>
    <lineage>
        <taxon>Eukaryota</taxon>
        <taxon>Fungi</taxon>
        <taxon>Dikarya</taxon>
        <taxon>Ascomycota</taxon>
        <taxon>Pezizomycotina</taxon>
        <taxon>Sordariomycetes</taxon>
        <taxon>Hypocreomycetidae</taxon>
        <taxon>Hypocreales</taxon>
        <taxon>Hypocreaceae</taxon>
        <taxon>Trichoderma</taxon>
    </lineage>
</organism>
<feature type="compositionally biased region" description="Low complexity" evidence="1">
    <location>
        <begin position="7"/>
        <end position="20"/>
    </location>
</feature>
<reference evidence="2 3" key="1">
    <citation type="journal article" date="2021" name="BMC Genomics">
        <title>Telomere-to-telomere genome assembly of asparaginase-producing Trichoderma simmonsii.</title>
        <authorList>
            <person name="Chung D."/>
            <person name="Kwon Y.M."/>
            <person name="Yang Y."/>
        </authorList>
    </citation>
    <scope>NUCLEOTIDE SEQUENCE [LARGE SCALE GENOMIC DNA]</scope>
    <source>
        <strain evidence="2 3">GH-Sj1</strain>
    </source>
</reference>
<evidence type="ECO:0000256" key="1">
    <source>
        <dbReference type="SAM" id="MobiDB-lite"/>
    </source>
</evidence>
<sequence length="373" mass="42930">MRSTQTSASKRASRSAPAPSEQVKRESLELQEIRRRAQNLEGTVHRLNKELKRAHEEVTVLKKAVTENEAIINRAHATAISTLAGNVSRGITDDMIREELKRFLQTDFLSWCADLCTEKIIDEQAALHKFLQDGIINKRESYLKSPEYLKFTLNTPDGSGPFVLLQAVLIHRLCHLYLCDAYFLAKELHSKSNNRSNLCQLERIFGQTQPNAAIDWRIQTVECLEKSVPIVNENLQREVQMFVEDYKFLLSEIYDHEAHQDLVQIFADFAKLALKMWKTQTNIKWYDLNSFEEPHFQPGDPWIEVDHSLMSRMGRHLNGRPIGLLIHPMITSQSPSKSDKMEEVVWLKALAWVSDKDEPTNQEVVGQADSHRV</sequence>